<keyword evidence="3" id="KW-0067">ATP-binding</keyword>
<dbReference type="NCBIfam" id="TIGR00368">
    <property type="entry name" value="YifB family Mg chelatase-like AAA ATPase"/>
    <property type="match status" value="1"/>
</dbReference>
<dbReference type="Pfam" id="PF13541">
    <property type="entry name" value="ChlI"/>
    <property type="match status" value="1"/>
</dbReference>
<dbReference type="Gene3D" id="3.40.50.300">
    <property type="entry name" value="P-loop containing nucleotide triphosphate hydrolases"/>
    <property type="match status" value="1"/>
</dbReference>
<dbReference type="Gene3D" id="3.30.230.10">
    <property type="match status" value="1"/>
</dbReference>
<dbReference type="GO" id="GO:0003677">
    <property type="term" value="F:DNA binding"/>
    <property type="evidence" value="ECO:0007669"/>
    <property type="project" value="InterPro"/>
</dbReference>
<dbReference type="InterPro" id="IPR027417">
    <property type="entry name" value="P-loop_NTPase"/>
</dbReference>
<dbReference type="Pfam" id="PF13335">
    <property type="entry name" value="Mg_chelatase_C"/>
    <property type="match status" value="1"/>
</dbReference>
<dbReference type="InterPro" id="IPR000523">
    <property type="entry name" value="Mg_chelatse_chII-like_cat_dom"/>
</dbReference>
<keyword evidence="6" id="KW-1185">Reference proteome</keyword>
<dbReference type="SUPFAM" id="SSF54211">
    <property type="entry name" value="Ribosomal protein S5 domain 2-like"/>
    <property type="match status" value="1"/>
</dbReference>
<comment type="similarity">
    <text evidence="1">Belongs to the Mg-chelatase subunits D/I family. ComM subfamily.</text>
</comment>
<evidence type="ECO:0000313" key="5">
    <source>
        <dbReference type="EMBL" id="TWX70907.1"/>
    </source>
</evidence>
<dbReference type="SUPFAM" id="SSF52540">
    <property type="entry name" value="P-loop containing nucleoside triphosphate hydrolases"/>
    <property type="match status" value="1"/>
</dbReference>
<dbReference type="PROSITE" id="PS50051">
    <property type="entry name" value="MCM_2"/>
    <property type="match status" value="1"/>
</dbReference>
<dbReference type="InterPro" id="IPR025158">
    <property type="entry name" value="Mg_chelat-rel_C"/>
</dbReference>
<dbReference type="InterPro" id="IPR001208">
    <property type="entry name" value="MCM_dom"/>
</dbReference>
<name>A0A5C6QQ88_9GAMM</name>
<dbReference type="PANTHER" id="PTHR32039:SF7">
    <property type="entry name" value="COMPETENCE PROTEIN COMM"/>
    <property type="match status" value="1"/>
</dbReference>
<evidence type="ECO:0000256" key="1">
    <source>
        <dbReference type="ARBA" id="ARBA00006354"/>
    </source>
</evidence>
<sequence length="509" mass="55906">MSLSCVYSRARIGLESPLVSVEVHLANGLPAFNIVGLPEASVKESKDRVRSAIINCGYEFPAKRITVNLAPADLPKEGGRFDLPIAVGILAASEQLPPVDLSQYEFAGELALSGELRAIVGEIPVAMASSQSKRTLIIPTQNTEQASWVKQAKIHGISHLTQLFSHFAGQQILPLVTEKIMAEELTEEEQELDMSDVMGQPLAKRALEIAASGGHNLLFIGPPGTGKTMLASRLAGILPPMTENEALQVAAIQSISHQGITRKSWFTRPFRAPHHTASSAALVGGGSQPKPGEITLAHNGVLFLDELPEFERKVLDVLREPMESGEVTISRALHKQCFPARFQLIAAMNPSPTGFYNDKRSTPEQVLRYLNRLSGPFLDRIDIQIEVARLPRGTWAQSSKKNESSAQVQQRVRVCRTIQLQRQNKANAHISSSELKRYCDLSADDNEFLELAVEKLGLSTRAHHKILKIARTLADMEGTSNICHKHLIEALSYRAMDRLLRHLMSAVSV</sequence>
<dbReference type="SMART" id="SM00382">
    <property type="entry name" value="AAA"/>
    <property type="match status" value="1"/>
</dbReference>
<feature type="domain" description="MCM C-terminal AAA(+) ATPase" evidence="4">
    <location>
        <begin position="292"/>
        <end position="383"/>
    </location>
</feature>
<dbReference type="EMBL" id="VOLT01000002">
    <property type="protein sequence ID" value="TWX70907.1"/>
    <property type="molecule type" value="Genomic_DNA"/>
</dbReference>
<evidence type="ECO:0000259" key="4">
    <source>
        <dbReference type="PROSITE" id="PS50051"/>
    </source>
</evidence>
<dbReference type="AlphaFoldDB" id="A0A5C6QQ88"/>
<dbReference type="InterPro" id="IPR014721">
    <property type="entry name" value="Ribsml_uS5_D2-typ_fold_subgr"/>
</dbReference>
<protein>
    <submittedName>
        <fullName evidence="5">YifB family Mg chelatase-like AAA ATPase</fullName>
    </submittedName>
</protein>
<dbReference type="InterPro" id="IPR004482">
    <property type="entry name" value="Mg_chelat-rel"/>
</dbReference>
<dbReference type="OrthoDB" id="9813147at2"/>
<dbReference type="InterPro" id="IPR003593">
    <property type="entry name" value="AAA+_ATPase"/>
</dbReference>
<comment type="caution">
    <text evidence="5">The sequence shown here is derived from an EMBL/GenBank/DDBJ whole genome shotgun (WGS) entry which is preliminary data.</text>
</comment>
<evidence type="ECO:0000256" key="2">
    <source>
        <dbReference type="ARBA" id="ARBA00022741"/>
    </source>
</evidence>
<dbReference type="Proteomes" id="UP000321822">
    <property type="component" value="Unassembled WGS sequence"/>
</dbReference>
<organism evidence="5 6">
    <name type="scientific">Colwellia demingiae</name>
    <dbReference type="NCBI Taxonomy" id="89401"/>
    <lineage>
        <taxon>Bacteria</taxon>
        <taxon>Pseudomonadati</taxon>
        <taxon>Pseudomonadota</taxon>
        <taxon>Gammaproteobacteria</taxon>
        <taxon>Alteromonadales</taxon>
        <taxon>Colwelliaceae</taxon>
        <taxon>Colwellia</taxon>
    </lineage>
</organism>
<dbReference type="GO" id="GO:0005524">
    <property type="term" value="F:ATP binding"/>
    <property type="evidence" value="ECO:0007669"/>
    <property type="project" value="UniProtKB-KW"/>
</dbReference>
<reference evidence="5 6" key="1">
    <citation type="submission" date="2019-07" db="EMBL/GenBank/DDBJ databases">
        <title>Genomes of sea-ice associated Colwellia species.</title>
        <authorList>
            <person name="Bowman J.P."/>
        </authorList>
    </citation>
    <scope>NUCLEOTIDE SEQUENCE [LARGE SCALE GENOMIC DNA]</scope>
    <source>
        <strain evidence="5 6">ACAM 459</strain>
    </source>
</reference>
<proteinExistence type="inferred from homology"/>
<dbReference type="PANTHER" id="PTHR32039">
    <property type="entry name" value="MAGNESIUM-CHELATASE SUBUNIT CHLI"/>
    <property type="match status" value="1"/>
</dbReference>
<evidence type="ECO:0000313" key="6">
    <source>
        <dbReference type="Proteomes" id="UP000321822"/>
    </source>
</evidence>
<evidence type="ECO:0000256" key="3">
    <source>
        <dbReference type="ARBA" id="ARBA00022840"/>
    </source>
</evidence>
<dbReference type="InterPro" id="IPR020568">
    <property type="entry name" value="Ribosomal_Su5_D2-typ_SF"/>
</dbReference>
<dbReference type="RefSeq" id="WP_146784099.1">
    <property type="nucleotide sequence ID" value="NZ_VOLT01000002.1"/>
</dbReference>
<gene>
    <name evidence="5" type="ORF">ESZ36_04485</name>
</gene>
<dbReference type="Pfam" id="PF01078">
    <property type="entry name" value="Mg_chelatase"/>
    <property type="match status" value="1"/>
</dbReference>
<accession>A0A5C6QQ88</accession>
<dbReference type="PRINTS" id="PR01657">
    <property type="entry name" value="MCMFAMILY"/>
</dbReference>
<keyword evidence="2" id="KW-0547">Nucleotide-binding</keyword>
<dbReference type="NCBIfam" id="NF007365">
    <property type="entry name" value="PRK09862.1"/>
    <property type="match status" value="1"/>
</dbReference>
<dbReference type="InterPro" id="IPR045006">
    <property type="entry name" value="CHLI-like"/>
</dbReference>